<evidence type="ECO:0000313" key="3">
    <source>
        <dbReference type="EMBL" id="PVV04673.1"/>
    </source>
</evidence>
<dbReference type="PROSITE" id="PS50853">
    <property type="entry name" value="FN3"/>
    <property type="match status" value="1"/>
</dbReference>
<feature type="region of interest" description="Disordered" evidence="1">
    <location>
        <begin position="867"/>
        <end position="917"/>
    </location>
</feature>
<feature type="compositionally biased region" description="Basic and acidic residues" evidence="1">
    <location>
        <begin position="676"/>
        <end position="689"/>
    </location>
</feature>
<feature type="region of interest" description="Disordered" evidence="1">
    <location>
        <begin position="1236"/>
        <end position="1274"/>
    </location>
</feature>
<dbReference type="InterPro" id="IPR013783">
    <property type="entry name" value="Ig-like_fold"/>
</dbReference>
<dbReference type="Proteomes" id="UP000245609">
    <property type="component" value="Unassembled WGS sequence"/>
</dbReference>
<dbReference type="EMBL" id="MBFS01000094">
    <property type="protein sequence ID" value="PVV04673.1"/>
    <property type="molecule type" value="Genomic_DNA"/>
</dbReference>
<name>A0A2T9ZJ90_9FUNG</name>
<feature type="compositionally biased region" description="Polar residues" evidence="1">
    <location>
        <begin position="867"/>
        <end position="888"/>
    </location>
</feature>
<feature type="compositionally biased region" description="Polar residues" evidence="1">
    <location>
        <begin position="690"/>
        <end position="706"/>
    </location>
</feature>
<proteinExistence type="predicted"/>
<feature type="compositionally biased region" description="Basic and acidic residues" evidence="1">
    <location>
        <begin position="9"/>
        <end position="20"/>
    </location>
</feature>
<feature type="compositionally biased region" description="Low complexity" evidence="1">
    <location>
        <begin position="900"/>
        <end position="912"/>
    </location>
</feature>
<sequence>MKFKRKPSRHEILGESKILNDKSSSSSTGKTSALPSTSPSSPAFSNSDIPQISSALSINLPPSVANLPQDEPVSTNPASSSSGVPNLQQDESESIDSIANENVIDVQKFSIGKWWLFAVILIFFDTHNLILNLFPRSIQAAVYSHYTAFLLLRSVLLSSRLFSGDLPKININMFLDGPQALVLELKHVRSHSAILSWHFGLNKSTPPKATSQTKKLPDPLTLFGLRPKIKPSQKKLYKNVRKYLIEVNSELVGECSKNRTTTVLTGLTPDTQYQIQIHAFLESDKSVQLSNILSIKTEPPPKDEGDAEPINNPNKLDSSEANKLARDQENSVSLLKESHKPELSRALKNKSSDSGDKNSKKSNSSKSQAKNSDSNGNKKTSQFNSPKNKNDSNISTSKPDPLSAKSTPAPNNSTTQNGDSTSFFKMLSFDFFSYFRKQQPSDSKPTDQPPSSTDLSTFSTKSKKANTSEPKKLQKSPSVHKNMLIDDKTNVDGELKTTGHGSVSDSTASSIPTKYQIPSSTETPLESASATSKPPKNSANEYPGSTNNVPVKNDTVPGKPSNTLKNKKQTQSKGAKDQSKPKNQTSKNKLESSEKIAPTASARSLPSALTNSPSTQSNPPDLVKGNSLKTNKGGQIDVRGNVSHLKKKNSLTRKNSHSSKSNTTILTSGGAAPTIKGDKKTESEKDSSIEKSTLNQEPKQTPSLGESTKFKPNPENDKTDKILESSHMPAFHKHSSSNTSTVNEVTSAINIPTKFSDANFLPSPELGYIPTNSTIKVSGISSIFGASNSNPDLPTPTAADSLADESFEKSSATLPIQPMKHSYSEKLSMNNAGIATHPKRGSIPNSYVSKAGESLISSPSLVQSPALSESDSLNIQPSLPATFSSQSSELEKTKSEPDLSTQSIQPSQSSQSTEGSATLAPAEIAKLKPDLNVLQPQSHGTFSSNLNFSDRNTQISNENQPKYNIFDAIPAFNTRHYASRKPPEENLHLLSTDLNRDRSVFSPNINSGIYSSKENNLSLFGADHGNRLSSAYPIPMNRVSSFETGYGLENKFNSNDYRLQQNQLFNRNVPSNYGTSPLESFYSRNQPLQTSYSSKVPNRSLNHQISEPFSTRFGDSTSPRIQSDQPKLNKDLTNSSGLVFGDNIGISGTSLYGSHGGSDYLQDDLNSHFIRKSYPYSGIQSGYENLLSANRALGSKIGSGIIPIKASNTSNTLKEPPGGFKRSVDLEASIRRAREVGSELGASNSNHSYYSHGFEKNEDNLRRRNKNQSSSNKG</sequence>
<dbReference type="InterPro" id="IPR003961">
    <property type="entry name" value="FN3_dom"/>
</dbReference>
<comment type="caution">
    <text evidence="3">The sequence shown here is derived from an EMBL/GenBank/DDBJ whole genome shotgun (WGS) entry which is preliminary data.</text>
</comment>
<feature type="region of interest" description="Disordered" evidence="1">
    <location>
        <begin position="1"/>
        <end position="48"/>
    </location>
</feature>
<feature type="compositionally biased region" description="Polar residues" evidence="1">
    <location>
        <begin position="499"/>
        <end position="550"/>
    </location>
</feature>
<feature type="compositionally biased region" description="Low complexity" evidence="1">
    <location>
        <begin position="23"/>
        <end position="47"/>
    </location>
</feature>
<organism evidence="3 4">
    <name type="scientific">Smittium megazygosporum</name>
    <dbReference type="NCBI Taxonomy" id="133381"/>
    <lineage>
        <taxon>Eukaryota</taxon>
        <taxon>Fungi</taxon>
        <taxon>Fungi incertae sedis</taxon>
        <taxon>Zoopagomycota</taxon>
        <taxon>Kickxellomycotina</taxon>
        <taxon>Harpellomycetes</taxon>
        <taxon>Harpellales</taxon>
        <taxon>Legeriomycetaceae</taxon>
        <taxon>Smittium</taxon>
    </lineage>
</organism>
<dbReference type="OrthoDB" id="5554756at2759"/>
<dbReference type="InterPro" id="IPR036116">
    <property type="entry name" value="FN3_sf"/>
</dbReference>
<feature type="region of interest" description="Disordered" evidence="1">
    <location>
        <begin position="67"/>
        <end position="92"/>
    </location>
</feature>
<evidence type="ECO:0000256" key="1">
    <source>
        <dbReference type="SAM" id="MobiDB-lite"/>
    </source>
</evidence>
<evidence type="ECO:0000313" key="4">
    <source>
        <dbReference type="Proteomes" id="UP000245609"/>
    </source>
</evidence>
<feature type="compositionally biased region" description="Basic residues" evidence="1">
    <location>
        <begin position="644"/>
        <end position="657"/>
    </location>
</feature>
<feature type="compositionally biased region" description="Basic and acidic residues" evidence="1">
    <location>
        <begin position="1253"/>
        <end position="1262"/>
    </location>
</feature>
<feature type="compositionally biased region" description="Basic and acidic residues" evidence="1">
    <location>
        <begin position="336"/>
        <end position="359"/>
    </location>
</feature>
<feature type="compositionally biased region" description="Polar residues" evidence="1">
    <location>
        <begin position="72"/>
        <end position="92"/>
    </location>
</feature>
<dbReference type="AlphaFoldDB" id="A0A2T9ZJ90"/>
<feature type="region of interest" description="Disordered" evidence="1">
    <location>
        <begin position="1107"/>
        <end position="1134"/>
    </location>
</feature>
<feature type="compositionally biased region" description="Basic and acidic residues" evidence="1">
    <location>
        <begin position="317"/>
        <end position="329"/>
    </location>
</feature>
<feature type="region of interest" description="Disordered" evidence="1">
    <location>
        <begin position="437"/>
        <end position="742"/>
    </location>
</feature>
<feature type="compositionally biased region" description="Basic and acidic residues" evidence="1">
    <location>
        <begin position="483"/>
        <end position="497"/>
    </location>
</feature>
<feature type="compositionally biased region" description="Polar residues" evidence="1">
    <location>
        <begin position="658"/>
        <end position="667"/>
    </location>
</feature>
<dbReference type="CDD" id="cd00063">
    <property type="entry name" value="FN3"/>
    <property type="match status" value="1"/>
</dbReference>
<feature type="compositionally biased region" description="Polar residues" evidence="1">
    <location>
        <begin position="377"/>
        <end position="420"/>
    </location>
</feature>
<dbReference type="SUPFAM" id="SSF49265">
    <property type="entry name" value="Fibronectin type III"/>
    <property type="match status" value="1"/>
</dbReference>
<feature type="compositionally biased region" description="Basic and acidic residues" evidence="1">
    <location>
        <begin position="708"/>
        <end position="724"/>
    </location>
</feature>
<feature type="compositionally biased region" description="Low complexity" evidence="1">
    <location>
        <begin position="361"/>
        <end position="375"/>
    </location>
</feature>
<gene>
    <name evidence="3" type="ORF">BB560_000811</name>
</gene>
<keyword evidence="4" id="KW-1185">Reference proteome</keyword>
<feature type="compositionally biased region" description="Polar residues" evidence="1">
    <location>
        <begin position="601"/>
        <end position="619"/>
    </location>
</feature>
<evidence type="ECO:0000259" key="2">
    <source>
        <dbReference type="PROSITE" id="PS50853"/>
    </source>
</evidence>
<feature type="compositionally biased region" description="Polar residues" evidence="1">
    <location>
        <begin position="449"/>
        <end position="468"/>
    </location>
</feature>
<reference evidence="3 4" key="1">
    <citation type="journal article" date="2018" name="MBio">
        <title>Comparative Genomics Reveals the Core Gene Toolbox for the Fungus-Insect Symbiosis.</title>
        <authorList>
            <person name="Wang Y."/>
            <person name="Stata M."/>
            <person name="Wang W."/>
            <person name="Stajich J.E."/>
            <person name="White M.M."/>
            <person name="Moncalvo J.M."/>
        </authorList>
    </citation>
    <scope>NUCLEOTIDE SEQUENCE [LARGE SCALE GENOMIC DNA]</scope>
    <source>
        <strain evidence="3 4">SC-DP-2</strain>
    </source>
</reference>
<feature type="domain" description="Fibronectin type-III" evidence="2">
    <location>
        <begin position="203"/>
        <end position="300"/>
    </location>
</feature>
<dbReference type="Gene3D" id="2.60.40.10">
    <property type="entry name" value="Immunoglobulins"/>
    <property type="match status" value="1"/>
</dbReference>
<accession>A0A2T9ZJ90</accession>
<protein>
    <recommendedName>
        <fullName evidence="2">Fibronectin type-III domain-containing protein</fullName>
    </recommendedName>
</protein>
<feature type="region of interest" description="Disordered" evidence="1">
    <location>
        <begin position="295"/>
        <end position="420"/>
    </location>
</feature>